<dbReference type="GO" id="GO:0005507">
    <property type="term" value="F:copper ion binding"/>
    <property type="evidence" value="ECO:0007669"/>
    <property type="project" value="InterPro"/>
</dbReference>
<organism evidence="9 10">
    <name type="scientific">Patiria miniata</name>
    <name type="common">Bat star</name>
    <name type="synonym">Asterina miniata</name>
    <dbReference type="NCBI Taxonomy" id="46514"/>
    <lineage>
        <taxon>Eukaryota</taxon>
        <taxon>Metazoa</taxon>
        <taxon>Echinodermata</taxon>
        <taxon>Eleutherozoa</taxon>
        <taxon>Asterozoa</taxon>
        <taxon>Asteroidea</taxon>
        <taxon>Valvatacea</taxon>
        <taxon>Valvatida</taxon>
        <taxon>Asterinidae</taxon>
        <taxon>Patiria</taxon>
    </lineage>
</organism>
<evidence type="ECO:0000259" key="8">
    <source>
        <dbReference type="Pfam" id="PF07732"/>
    </source>
</evidence>
<keyword evidence="3" id="KW-0560">Oxidoreductase</keyword>
<sequence length="678" mass="75421">MAPTTIQTTVGLVFGILLAFLMWTPSTAALSKEDLNHECLRNCDWPPKPLICRYEFTVEWSYSMSKACYDCPFNVSDCHRPHCFTLDGAPRAVAVVNRQFPGPHIQVCEHDTVIVKVNNLLLNAEGVTIHWHGLHQRGTPYMDGTASVTQCSVPAGSSFTYEFTADTPGTHWWHSHSGLQRSDGIFGPFIVAQSSPDDPHSNLYDYDLPEHVVLVHDWIDELAVNRYAGHHLSSLPGSPESVLINGRGQKIEFFDQDTNQTVKTPRETFEVQQGKRYRFRTISNAILDCAIEVSVDGHNLTVIASDGAPFEPVEVSRFVLYGGERFDFILDANQPVGKYWMRVRAVGFCTGANVQALAAVVYDGAAGEPVTPEGSPPNREGVILNPVNQSPSATVRNVNQLVAIEKEGESSLDTVYRTVYLGLDFEKVNNPIYNHPVYYPSHAVSRRDRTYTTQINYVSFKPLASPPLTQYDDISEFEICTLESTMPMRDHCQQEYCECTHVIEVEFGKTIELVLVDEGKPFEGTHPMHLHGYNFHVVSMEKLGTKTTVEEVMALDQAGGIVRNFTKAPRKDTVIVPDGGYTAVRFVADNPGWWLLHCHLEFHNTIGMAVMVHVGNDEDLPPKPKDFPRCGNWYPHGDTGPTPTRTPTPAGASARLSPSLGAAVLLCFLVRFTVLLFV</sequence>
<evidence type="ECO:0000256" key="5">
    <source>
        <dbReference type="SAM" id="SignalP"/>
    </source>
</evidence>
<feature type="domain" description="Plastocyanin-like" evidence="6">
    <location>
        <begin position="211"/>
        <end position="364"/>
    </location>
</feature>
<dbReference type="RefSeq" id="XP_038051142.1">
    <property type="nucleotide sequence ID" value="XM_038195214.1"/>
</dbReference>
<reference evidence="9" key="1">
    <citation type="submission" date="2022-11" db="UniProtKB">
        <authorList>
            <consortium name="EnsemblMetazoa"/>
        </authorList>
    </citation>
    <scope>IDENTIFICATION</scope>
</reference>
<dbReference type="EnsemblMetazoa" id="XM_038195214.1">
    <property type="protein sequence ID" value="XP_038051142.1"/>
    <property type="gene ID" value="LOC119724250"/>
</dbReference>
<dbReference type="Pfam" id="PF07732">
    <property type="entry name" value="Cu-oxidase_3"/>
    <property type="match status" value="1"/>
</dbReference>
<dbReference type="GeneID" id="119724250"/>
<dbReference type="InterPro" id="IPR033138">
    <property type="entry name" value="Cu_oxidase_CS"/>
</dbReference>
<dbReference type="AlphaFoldDB" id="A0A913ZH79"/>
<dbReference type="GO" id="GO:0016491">
    <property type="term" value="F:oxidoreductase activity"/>
    <property type="evidence" value="ECO:0007669"/>
    <property type="project" value="UniProtKB-KW"/>
</dbReference>
<dbReference type="InterPro" id="IPR008972">
    <property type="entry name" value="Cupredoxin"/>
</dbReference>
<dbReference type="InterPro" id="IPR045087">
    <property type="entry name" value="Cu-oxidase_fam"/>
</dbReference>
<dbReference type="Pfam" id="PF00394">
    <property type="entry name" value="Cu-oxidase"/>
    <property type="match status" value="1"/>
</dbReference>
<evidence type="ECO:0000256" key="4">
    <source>
        <dbReference type="ARBA" id="ARBA00023008"/>
    </source>
</evidence>
<dbReference type="InterPro" id="IPR011707">
    <property type="entry name" value="Cu-oxidase-like_N"/>
</dbReference>
<dbReference type="CDD" id="cd13858">
    <property type="entry name" value="CuRO_1_tcLCC2_insect_like"/>
    <property type="match status" value="1"/>
</dbReference>
<evidence type="ECO:0008006" key="11">
    <source>
        <dbReference type="Google" id="ProtNLM"/>
    </source>
</evidence>
<dbReference type="Gene3D" id="2.60.40.420">
    <property type="entry name" value="Cupredoxins - blue copper proteins"/>
    <property type="match status" value="3"/>
</dbReference>
<dbReference type="CDD" id="cd13884">
    <property type="entry name" value="CuRO_2_tcLCC_insect_like"/>
    <property type="match status" value="1"/>
</dbReference>
<dbReference type="Proteomes" id="UP000887568">
    <property type="component" value="Unplaced"/>
</dbReference>
<evidence type="ECO:0000259" key="7">
    <source>
        <dbReference type="Pfam" id="PF07731"/>
    </source>
</evidence>
<evidence type="ECO:0000256" key="2">
    <source>
        <dbReference type="ARBA" id="ARBA00022723"/>
    </source>
</evidence>
<keyword evidence="4" id="KW-0186">Copper</keyword>
<evidence type="ECO:0000313" key="10">
    <source>
        <dbReference type="Proteomes" id="UP000887568"/>
    </source>
</evidence>
<feature type="chain" id="PRO_5037009725" description="Laccase" evidence="5">
    <location>
        <begin position="30"/>
        <end position="678"/>
    </location>
</feature>
<dbReference type="PROSITE" id="PS00079">
    <property type="entry name" value="MULTICOPPER_OXIDASE1"/>
    <property type="match status" value="1"/>
</dbReference>
<keyword evidence="5" id="KW-0732">Signal</keyword>
<accession>A0A913ZH79</accession>
<proteinExistence type="inferred from homology"/>
<keyword evidence="10" id="KW-1185">Reference proteome</keyword>
<dbReference type="Pfam" id="PF07731">
    <property type="entry name" value="Cu-oxidase_2"/>
    <property type="match status" value="1"/>
</dbReference>
<dbReference type="CDD" id="cd13905">
    <property type="entry name" value="CuRO_3_tcLLC2_insect_like"/>
    <property type="match status" value="1"/>
</dbReference>
<dbReference type="FunFam" id="2.60.40.420:FF:000045">
    <property type="entry name" value="Laccase 2"/>
    <property type="match status" value="1"/>
</dbReference>
<dbReference type="OrthoDB" id="2121828at2759"/>
<evidence type="ECO:0000313" key="9">
    <source>
        <dbReference type="EnsemblMetazoa" id="XP_038051142.1"/>
    </source>
</evidence>
<dbReference type="PROSITE" id="PS00080">
    <property type="entry name" value="MULTICOPPER_OXIDASE2"/>
    <property type="match status" value="1"/>
</dbReference>
<keyword evidence="2" id="KW-0479">Metal-binding</keyword>
<feature type="signal peptide" evidence="5">
    <location>
        <begin position="1"/>
        <end position="29"/>
    </location>
</feature>
<dbReference type="PANTHER" id="PTHR11709:SF394">
    <property type="entry name" value="FI03373P-RELATED"/>
    <property type="match status" value="1"/>
</dbReference>
<dbReference type="PANTHER" id="PTHR11709">
    <property type="entry name" value="MULTI-COPPER OXIDASE"/>
    <property type="match status" value="1"/>
</dbReference>
<dbReference type="InterPro" id="IPR001117">
    <property type="entry name" value="Cu-oxidase_2nd"/>
</dbReference>
<evidence type="ECO:0000256" key="1">
    <source>
        <dbReference type="ARBA" id="ARBA00010609"/>
    </source>
</evidence>
<name>A0A913ZH79_PATMI</name>
<dbReference type="SUPFAM" id="SSF49503">
    <property type="entry name" value="Cupredoxins"/>
    <property type="match status" value="3"/>
</dbReference>
<dbReference type="GO" id="GO:0006826">
    <property type="term" value="P:iron ion transport"/>
    <property type="evidence" value="ECO:0007669"/>
    <property type="project" value="TreeGrafter"/>
</dbReference>
<feature type="domain" description="Plastocyanin-like" evidence="7">
    <location>
        <begin position="487"/>
        <end position="617"/>
    </location>
</feature>
<dbReference type="FunFam" id="2.60.40.420:FF:000031">
    <property type="entry name" value="Laccase-2 isoform A"/>
    <property type="match status" value="1"/>
</dbReference>
<dbReference type="InterPro" id="IPR002355">
    <property type="entry name" value="Cu_oxidase_Cu_BS"/>
</dbReference>
<feature type="domain" description="Plastocyanin-like" evidence="8">
    <location>
        <begin position="85"/>
        <end position="194"/>
    </location>
</feature>
<protein>
    <recommendedName>
        <fullName evidence="11">Laccase</fullName>
    </recommendedName>
</protein>
<evidence type="ECO:0000259" key="6">
    <source>
        <dbReference type="Pfam" id="PF00394"/>
    </source>
</evidence>
<dbReference type="OMA" id="CNTRAIP"/>
<evidence type="ECO:0000256" key="3">
    <source>
        <dbReference type="ARBA" id="ARBA00023002"/>
    </source>
</evidence>
<comment type="similarity">
    <text evidence="1">Belongs to the multicopper oxidase family.</text>
</comment>
<dbReference type="InterPro" id="IPR011706">
    <property type="entry name" value="Cu-oxidase_C"/>
</dbReference>
<dbReference type="GO" id="GO:0005886">
    <property type="term" value="C:plasma membrane"/>
    <property type="evidence" value="ECO:0007669"/>
    <property type="project" value="TreeGrafter"/>
</dbReference>